<evidence type="ECO:0000256" key="5">
    <source>
        <dbReference type="ARBA" id="ARBA00022857"/>
    </source>
</evidence>
<comment type="caution">
    <text evidence="7">The sequence shown here is derived from an EMBL/GenBank/DDBJ whole genome shotgun (WGS) entry which is preliminary data.</text>
</comment>
<comment type="similarity">
    <text evidence="1">Belongs to the NAD kinase family.</text>
</comment>
<keyword evidence="6" id="KW-0520">NAD</keyword>
<gene>
    <name evidence="7" type="ORF">AB6A40_004882</name>
</gene>
<dbReference type="SUPFAM" id="SSF111331">
    <property type="entry name" value="NAD kinase/diacylglycerol kinase-like"/>
    <property type="match status" value="1"/>
</dbReference>
<evidence type="ECO:0000256" key="1">
    <source>
        <dbReference type="ARBA" id="ARBA00010995"/>
    </source>
</evidence>
<keyword evidence="5" id="KW-0521">NADP</keyword>
<dbReference type="EC" id="2.7.1.23" evidence="2"/>
<keyword evidence="8" id="KW-1185">Reference proteome</keyword>
<keyword evidence="4" id="KW-0418">Kinase</keyword>
<dbReference type="InterPro" id="IPR002504">
    <property type="entry name" value="NADK"/>
</dbReference>
<dbReference type="Gene3D" id="3.40.50.10330">
    <property type="entry name" value="Probable inorganic polyphosphate/atp-NAD kinase, domain 1"/>
    <property type="match status" value="1"/>
</dbReference>
<evidence type="ECO:0000256" key="2">
    <source>
        <dbReference type="ARBA" id="ARBA00012120"/>
    </source>
</evidence>
<protein>
    <recommendedName>
        <fullName evidence="2">NAD(+) kinase</fullName>
        <ecNumber evidence="2">2.7.1.23</ecNumber>
    </recommendedName>
</protein>
<evidence type="ECO:0000256" key="3">
    <source>
        <dbReference type="ARBA" id="ARBA00022679"/>
    </source>
</evidence>
<dbReference type="InterPro" id="IPR016064">
    <property type="entry name" value="NAD/diacylglycerol_kinase_sf"/>
</dbReference>
<reference evidence="7 8" key="1">
    <citation type="submission" date="2024-08" db="EMBL/GenBank/DDBJ databases">
        <title>Gnathostoma spinigerum genome.</title>
        <authorList>
            <person name="Gonzalez-Bertolin B."/>
            <person name="Monzon S."/>
            <person name="Zaballos A."/>
            <person name="Jimenez P."/>
            <person name="Dekumyoy P."/>
            <person name="Varona S."/>
            <person name="Cuesta I."/>
            <person name="Sumanam S."/>
            <person name="Adisakwattana P."/>
            <person name="Gasser R.B."/>
            <person name="Hernandez-Gonzalez A."/>
            <person name="Young N.D."/>
            <person name="Perteguer M.J."/>
        </authorList>
    </citation>
    <scope>NUCLEOTIDE SEQUENCE [LARGE SCALE GENOMIC DNA]</scope>
    <source>
        <strain evidence="7">AL3</strain>
        <tissue evidence="7">Liver</tissue>
    </source>
</reference>
<dbReference type="Gene3D" id="2.60.200.30">
    <property type="entry name" value="Probable inorganic polyphosphate/atp-NAD kinase, domain 2"/>
    <property type="match status" value="1"/>
</dbReference>
<dbReference type="Pfam" id="PF01513">
    <property type="entry name" value="NAD_kinase"/>
    <property type="match status" value="1"/>
</dbReference>
<organism evidence="7 8">
    <name type="scientific">Gnathostoma spinigerum</name>
    <dbReference type="NCBI Taxonomy" id="75299"/>
    <lineage>
        <taxon>Eukaryota</taxon>
        <taxon>Metazoa</taxon>
        <taxon>Ecdysozoa</taxon>
        <taxon>Nematoda</taxon>
        <taxon>Chromadorea</taxon>
        <taxon>Rhabditida</taxon>
        <taxon>Spirurina</taxon>
        <taxon>Gnathostomatomorpha</taxon>
        <taxon>Gnathostomatoidea</taxon>
        <taxon>Gnathostomatidae</taxon>
        <taxon>Gnathostoma</taxon>
    </lineage>
</organism>
<evidence type="ECO:0000256" key="6">
    <source>
        <dbReference type="ARBA" id="ARBA00023027"/>
    </source>
</evidence>
<dbReference type="Proteomes" id="UP001608902">
    <property type="component" value="Unassembled WGS sequence"/>
</dbReference>
<name>A0ABD6EDT9_9BILA</name>
<dbReference type="InterPro" id="IPR017437">
    <property type="entry name" value="ATP-NAD_kinase_PpnK-typ_C"/>
</dbReference>
<dbReference type="PANTHER" id="PTHR13158:SF5">
    <property type="entry name" value="NAD KINASE 2, MITOCHONDRIAL"/>
    <property type="match status" value="1"/>
</dbReference>
<evidence type="ECO:0000256" key="4">
    <source>
        <dbReference type="ARBA" id="ARBA00022777"/>
    </source>
</evidence>
<dbReference type="GO" id="GO:0003951">
    <property type="term" value="F:NAD+ kinase activity"/>
    <property type="evidence" value="ECO:0007669"/>
    <property type="project" value="UniProtKB-EC"/>
</dbReference>
<dbReference type="EMBL" id="JBGFUD010002940">
    <property type="protein sequence ID" value="MFH4978173.1"/>
    <property type="molecule type" value="Genomic_DNA"/>
</dbReference>
<sequence>MWKCYPFTFLRHRVLFSSNVFHSLMGTRAEVTKILMNSLSSKTTRTVSHEDAFNPRKVLILSKTSRLEFEKRGHPNWDDDQLFTFLKERGSDVDRLRERHNSHYSYLKEIQSQLSSAGIETRTVHREDYTMEAIRWADAIFSAGGDGTFLRAASCVRDRNKPVIGINTDPEGSEGCLCLTKKQSRETFETSLRKMLNGEFEWLYRQRIRISLTGATSRTERIIVDAGLVPNRIHEPSFETDVDLEISERGDISDSESRLPELALNEIFIGESVASRVSYYEVQFDKMQPVRQKSSGITVCTGSGSTSWYYNTSRTTKKNVSKLMEIVSSQLSIELPFKDDGFVGRICDEFNNSLIFPPDCPVMAYSIRDPIFNNTFPSVETRGFISTVKIRSRCYDAYLVIDGVVAYRFNDGTGVHLSMHSEDALKTIRLSS</sequence>
<dbReference type="PANTHER" id="PTHR13158">
    <property type="match status" value="1"/>
</dbReference>
<evidence type="ECO:0000313" key="8">
    <source>
        <dbReference type="Proteomes" id="UP001608902"/>
    </source>
</evidence>
<dbReference type="AlphaFoldDB" id="A0ABD6EDT9"/>
<proteinExistence type="inferred from homology"/>
<keyword evidence="3" id="KW-0808">Transferase</keyword>
<dbReference type="InterPro" id="IPR017438">
    <property type="entry name" value="ATP-NAD_kinase_N"/>
</dbReference>
<evidence type="ECO:0000313" key="7">
    <source>
        <dbReference type="EMBL" id="MFH4978173.1"/>
    </source>
</evidence>
<accession>A0ABD6EDT9</accession>